<feature type="transmembrane region" description="Helical" evidence="1">
    <location>
        <begin position="258"/>
        <end position="278"/>
    </location>
</feature>
<proteinExistence type="predicted"/>
<feature type="transmembrane region" description="Helical" evidence="1">
    <location>
        <begin position="105"/>
        <end position="128"/>
    </location>
</feature>
<name>A0A7X3MLS6_9FIRM</name>
<comment type="caution">
    <text evidence="2">The sequence shown here is derived from an EMBL/GenBank/DDBJ whole genome shotgun (WGS) entry which is preliminary data.</text>
</comment>
<keyword evidence="3" id="KW-1185">Reference proteome</keyword>
<dbReference type="Proteomes" id="UP000460412">
    <property type="component" value="Unassembled WGS sequence"/>
</dbReference>
<gene>
    <name evidence="2" type="ORF">GN277_26120</name>
</gene>
<feature type="transmembrane region" description="Helical" evidence="1">
    <location>
        <begin position="177"/>
        <end position="203"/>
    </location>
</feature>
<feature type="transmembrane region" description="Helical" evidence="1">
    <location>
        <begin position="140"/>
        <end position="165"/>
    </location>
</feature>
<feature type="transmembrane region" description="Helical" evidence="1">
    <location>
        <begin position="6"/>
        <end position="28"/>
    </location>
</feature>
<dbReference type="Pfam" id="PF14897">
    <property type="entry name" value="EpsG"/>
    <property type="match status" value="1"/>
</dbReference>
<accession>A0A7X3MLS6</accession>
<keyword evidence="1" id="KW-0812">Transmembrane</keyword>
<keyword evidence="1" id="KW-0472">Membrane</keyword>
<evidence type="ECO:0000313" key="2">
    <source>
        <dbReference type="EMBL" id="MXP78690.1"/>
    </source>
</evidence>
<feature type="transmembrane region" description="Helical" evidence="1">
    <location>
        <begin position="49"/>
        <end position="69"/>
    </location>
</feature>
<dbReference type="InterPro" id="IPR049458">
    <property type="entry name" value="EpsG-like"/>
</dbReference>
<reference evidence="2 3" key="1">
    <citation type="submission" date="2019-12" db="EMBL/GenBank/DDBJ databases">
        <title>Sporaefaciens musculi gen. nov., sp. nov., a novel bacterium isolated from the caecum of an obese mouse.</title>
        <authorList>
            <person name="Rasmussen T.S."/>
            <person name="Streidl T."/>
            <person name="Hitch T.C.A."/>
            <person name="Wortmann E."/>
            <person name="Deptula P."/>
            <person name="Hansen M."/>
            <person name="Nielsen D.S."/>
            <person name="Clavel T."/>
            <person name="Vogensen F.K."/>
        </authorList>
    </citation>
    <scope>NUCLEOTIDE SEQUENCE [LARGE SCALE GENOMIC DNA]</scope>
    <source>
        <strain evidence="2 3">WCA-9-b2</strain>
    </source>
</reference>
<dbReference type="AlphaFoldDB" id="A0A7X3MLS6"/>
<protein>
    <recommendedName>
        <fullName evidence="4">EpsG family protein</fullName>
    </recommendedName>
</protein>
<evidence type="ECO:0008006" key="4">
    <source>
        <dbReference type="Google" id="ProtNLM"/>
    </source>
</evidence>
<dbReference type="EMBL" id="WUQX01000001">
    <property type="protein sequence ID" value="MXP78690.1"/>
    <property type="molecule type" value="Genomic_DNA"/>
</dbReference>
<organism evidence="2 3">
    <name type="scientific">Sporofaciens musculi</name>
    <dbReference type="NCBI Taxonomy" id="2681861"/>
    <lineage>
        <taxon>Bacteria</taxon>
        <taxon>Bacillati</taxon>
        <taxon>Bacillota</taxon>
        <taxon>Clostridia</taxon>
        <taxon>Lachnospirales</taxon>
        <taxon>Lachnospiraceae</taxon>
        <taxon>Sporofaciens</taxon>
    </lineage>
</organism>
<feature type="transmembrane region" description="Helical" evidence="1">
    <location>
        <begin position="223"/>
        <end position="246"/>
    </location>
</feature>
<evidence type="ECO:0000256" key="1">
    <source>
        <dbReference type="SAM" id="Phobius"/>
    </source>
</evidence>
<evidence type="ECO:0000313" key="3">
    <source>
        <dbReference type="Proteomes" id="UP000460412"/>
    </source>
</evidence>
<feature type="transmembrane region" description="Helical" evidence="1">
    <location>
        <begin position="75"/>
        <end position="93"/>
    </location>
</feature>
<keyword evidence="1" id="KW-1133">Transmembrane helix</keyword>
<sequence>MDDVLIVTVLILITSFRYGVGSDFFRYVTNARTYYNWYSDLHRLFNWSTIQAFGGQIGYPFISVISGYISQNEFAILWVTSVIIYVPLIWYCRKYTKNAFVSFSVYLLFGFWGMSLNVLKQAISMIFFAYAYEKLEEKRYIIFGIFALLTFIFHSSAIIAIAVLVVSKWIKPSKTIFWGAIGIGIFFRLSTPLIVKILSTISALNKYLSYFGGEKSLHTDRTFIWLGALIETLVVCCIIYFALTQIEKLRLERKDTDHLLSIIICGIPFSIIGISGNLWLANRLAKYFFFFFDSTPFSFIRKRKKKIFYRWKKQEIYMVEFDYMAYDVFCSNVG</sequence>
<dbReference type="RefSeq" id="WP_159755647.1">
    <property type="nucleotide sequence ID" value="NZ_WUQX01000001.1"/>
</dbReference>